<dbReference type="EMBL" id="KE356561">
    <property type="protein sequence ID" value="ERG94191.1"/>
    <property type="molecule type" value="Genomic_DNA"/>
</dbReference>
<name>U1PPG4_9EURY</name>
<protein>
    <submittedName>
        <fullName evidence="2">Uncharacterized protein</fullName>
    </submittedName>
</protein>
<proteinExistence type="predicted"/>
<keyword evidence="1" id="KW-0472">Membrane</keyword>
<gene>
    <name evidence="2" type="ORF">J07HQW2_00625</name>
</gene>
<evidence type="ECO:0000313" key="2">
    <source>
        <dbReference type="EMBL" id="ERG94191.1"/>
    </source>
</evidence>
<feature type="transmembrane region" description="Helical" evidence="1">
    <location>
        <begin position="18"/>
        <end position="39"/>
    </location>
</feature>
<dbReference type="HOGENOM" id="CLU_1648281_0_0_2"/>
<organism evidence="2 3">
    <name type="scientific">Haloquadratum walsbyi J07HQW2</name>
    <dbReference type="NCBI Taxonomy" id="1238425"/>
    <lineage>
        <taxon>Archaea</taxon>
        <taxon>Methanobacteriati</taxon>
        <taxon>Methanobacteriota</taxon>
        <taxon>Stenosarchaea group</taxon>
        <taxon>Halobacteria</taxon>
        <taxon>Halobacteriales</taxon>
        <taxon>Haloferacaceae</taxon>
        <taxon>Haloquadratum</taxon>
    </lineage>
</organism>
<evidence type="ECO:0000256" key="1">
    <source>
        <dbReference type="SAM" id="Phobius"/>
    </source>
</evidence>
<evidence type="ECO:0000313" key="3">
    <source>
        <dbReference type="Proteomes" id="UP000030710"/>
    </source>
</evidence>
<dbReference type="AlphaFoldDB" id="U1PPG4"/>
<feature type="transmembrane region" description="Helical" evidence="1">
    <location>
        <begin position="133"/>
        <end position="154"/>
    </location>
</feature>
<keyword evidence="1" id="KW-0812">Transmembrane</keyword>
<accession>U1PPG4</accession>
<dbReference type="Proteomes" id="UP000030710">
    <property type="component" value="Unassembled WGS sequence"/>
</dbReference>
<feature type="transmembrane region" description="Helical" evidence="1">
    <location>
        <begin position="104"/>
        <end position="127"/>
    </location>
</feature>
<dbReference type="RefSeq" id="WP_021053684.1">
    <property type="nucleotide sequence ID" value="NZ_KE356561.1"/>
</dbReference>
<sequence length="160" mass="17211">MIYNSLSPSEALRTKPEAILEITGIFILAYSLIVTGQIILDFTILSRENQLLLGFDFTAVLLLVTIPNGTTLPIWVSIAVILVVACLIAQFLKMAGLTDMEWFFIYRVGEIGGFALPLIIVMSGGGIEIADVLIFSLVCGLFAVTVNELIGGLTPSATDD</sequence>
<reference evidence="2 3" key="1">
    <citation type="journal article" date="2013" name="PLoS ONE">
        <title>Assembly-driven community genomics of a hypersaline microbial ecosystem.</title>
        <authorList>
            <person name="Podell S."/>
            <person name="Ugalde J.A."/>
            <person name="Narasingarao P."/>
            <person name="Banfield J.F."/>
            <person name="Heidelberg K.B."/>
            <person name="Allen E.E."/>
        </authorList>
    </citation>
    <scope>NUCLEOTIDE SEQUENCE [LARGE SCALE GENOMIC DNA]</scope>
    <source>
        <strain evidence="3">J07HQW2</strain>
    </source>
</reference>
<keyword evidence="1" id="KW-1133">Transmembrane helix</keyword>